<dbReference type="InterPro" id="IPR052553">
    <property type="entry name" value="CbiG_hydrolase"/>
</dbReference>
<comment type="caution">
    <text evidence="2">The sequence shown here is derived from an EMBL/GenBank/DDBJ whole genome shotgun (WGS) entry which is preliminary data.</text>
</comment>
<sequence>MCGSPTLPTAEEFRMPLAAVMPPVAWPLSPQHDAAVLHALARRPAALLVELAGVDAPGLAHRLGGVAFTRLDDIDFTRFDVLVTLTWRALSAPVPVVPLWPRVLCVGAGCTGGIPPDAFAASAEAILRAAGLAPQAVAVVATTARRAAEPALQAWAQGLGAGFVACDDATLAAHPGPTRSTYVQARHGLPGIAEAAALATANAGTLLLPRQKARLPGGHHHTLAVARRAEAA</sequence>
<dbReference type="Gene3D" id="3.30.420.180">
    <property type="entry name" value="CobE/GbiG C-terminal domain"/>
    <property type="match status" value="1"/>
</dbReference>
<name>A0A2S6NGP9_RHOGL</name>
<dbReference type="EMBL" id="NHRY01000139">
    <property type="protein sequence ID" value="PPQ33739.1"/>
    <property type="molecule type" value="Genomic_DNA"/>
</dbReference>
<dbReference type="PANTHER" id="PTHR37477:SF1">
    <property type="entry name" value="COBALT-PRECORRIN-5A HYDROLASE"/>
    <property type="match status" value="1"/>
</dbReference>
<reference evidence="2 3" key="1">
    <citation type="journal article" date="2018" name="Arch. Microbiol.">
        <title>New insights into the metabolic potential of the phototrophic purple bacterium Rhodopila globiformis DSM 161(T) from its draft genome sequence and evidence for a vanadium-dependent nitrogenase.</title>
        <authorList>
            <person name="Imhoff J.F."/>
            <person name="Rahn T."/>
            <person name="Kunzel S."/>
            <person name="Neulinger S.C."/>
        </authorList>
    </citation>
    <scope>NUCLEOTIDE SEQUENCE [LARGE SCALE GENOMIC DNA]</scope>
    <source>
        <strain evidence="2 3">DSM 161</strain>
    </source>
</reference>
<gene>
    <name evidence="2" type="ORF">CCS01_13795</name>
</gene>
<evidence type="ECO:0000313" key="2">
    <source>
        <dbReference type="EMBL" id="PPQ33739.1"/>
    </source>
</evidence>
<dbReference type="GO" id="GO:0009236">
    <property type="term" value="P:cobalamin biosynthetic process"/>
    <property type="evidence" value="ECO:0007669"/>
    <property type="project" value="InterPro"/>
</dbReference>
<organism evidence="2 3">
    <name type="scientific">Rhodopila globiformis</name>
    <name type="common">Rhodopseudomonas globiformis</name>
    <dbReference type="NCBI Taxonomy" id="1071"/>
    <lineage>
        <taxon>Bacteria</taxon>
        <taxon>Pseudomonadati</taxon>
        <taxon>Pseudomonadota</taxon>
        <taxon>Alphaproteobacteria</taxon>
        <taxon>Acetobacterales</taxon>
        <taxon>Acetobacteraceae</taxon>
        <taxon>Rhodopila</taxon>
    </lineage>
</organism>
<feature type="domain" description="CobE/GbiG C-terminal" evidence="1">
    <location>
        <begin position="104"/>
        <end position="226"/>
    </location>
</feature>
<dbReference type="InterPro" id="IPR002750">
    <property type="entry name" value="CobE/GbiG_C"/>
</dbReference>
<dbReference type="PANTHER" id="PTHR37477">
    <property type="entry name" value="COBALT-PRECORRIN-5A HYDROLASE"/>
    <property type="match status" value="1"/>
</dbReference>
<protein>
    <recommendedName>
        <fullName evidence="1">CobE/GbiG C-terminal domain-containing protein</fullName>
    </recommendedName>
</protein>
<accession>A0A2S6NGP9</accession>
<dbReference type="SUPFAM" id="SSF159664">
    <property type="entry name" value="CobE/GbiG C-terminal domain-like"/>
    <property type="match status" value="1"/>
</dbReference>
<proteinExistence type="predicted"/>
<evidence type="ECO:0000259" key="1">
    <source>
        <dbReference type="Pfam" id="PF01890"/>
    </source>
</evidence>
<dbReference type="Pfam" id="PF01890">
    <property type="entry name" value="CbiG_C"/>
    <property type="match status" value="1"/>
</dbReference>
<dbReference type="InterPro" id="IPR036518">
    <property type="entry name" value="CobE/GbiG_C_sf"/>
</dbReference>
<dbReference type="Proteomes" id="UP000239724">
    <property type="component" value="Unassembled WGS sequence"/>
</dbReference>
<dbReference type="AlphaFoldDB" id="A0A2S6NGP9"/>
<keyword evidence="3" id="KW-1185">Reference proteome</keyword>
<evidence type="ECO:0000313" key="3">
    <source>
        <dbReference type="Proteomes" id="UP000239724"/>
    </source>
</evidence>